<sequence length="145" mass="15158">MNTLIARRRRRSRGVSLLTAIFLLVVLSGIGAAVVTLSMAQHTSSAYDVLGARAYEAARSGVDFAMYDLAINKRCVTTSLALPATLAGFTVTVQCAQTPMLMADGTTDLKPVRITATACNQPAGGACPNAAPGPDYVQRVVQATL</sequence>
<dbReference type="Proteomes" id="UP000240505">
    <property type="component" value="Chromosome"/>
</dbReference>
<dbReference type="EMBL" id="CP028324">
    <property type="protein sequence ID" value="AVR96683.1"/>
    <property type="molecule type" value="Genomic_DNA"/>
</dbReference>
<dbReference type="OrthoDB" id="8536494at2"/>
<dbReference type="AlphaFoldDB" id="A0A2R4CAQ7"/>
<dbReference type="RefSeq" id="WP_107142031.1">
    <property type="nucleotide sequence ID" value="NZ_CP028324.1"/>
</dbReference>
<organism evidence="1 2">
    <name type="scientific">Pseudoduganella armeniaca</name>
    <dbReference type="NCBI Taxonomy" id="2072590"/>
    <lineage>
        <taxon>Bacteria</taxon>
        <taxon>Pseudomonadati</taxon>
        <taxon>Pseudomonadota</taxon>
        <taxon>Betaproteobacteria</taxon>
        <taxon>Burkholderiales</taxon>
        <taxon>Oxalobacteraceae</taxon>
        <taxon>Telluria group</taxon>
        <taxon>Pseudoduganella</taxon>
    </lineage>
</organism>
<proteinExistence type="predicted"/>
<dbReference type="KEGG" id="masz:C9I28_14065"/>
<gene>
    <name evidence="1" type="ORF">C9I28_14065</name>
</gene>
<protein>
    <submittedName>
        <fullName evidence="1">Agglutinin biogenesis protein MshP</fullName>
    </submittedName>
</protein>
<keyword evidence="2" id="KW-1185">Reference proteome</keyword>
<evidence type="ECO:0000313" key="2">
    <source>
        <dbReference type="Proteomes" id="UP000240505"/>
    </source>
</evidence>
<evidence type="ECO:0000313" key="1">
    <source>
        <dbReference type="EMBL" id="AVR96683.1"/>
    </source>
</evidence>
<name>A0A2R4CAQ7_9BURK</name>
<reference evidence="1 2" key="1">
    <citation type="submission" date="2018-03" db="EMBL/GenBank/DDBJ databases">
        <title>Massilia armeniaca sp. nov., isolated from desert soil.</title>
        <authorList>
            <person name="Huang H."/>
            <person name="Ren M."/>
        </authorList>
    </citation>
    <scope>NUCLEOTIDE SEQUENCE [LARGE SCALE GENOMIC DNA]</scope>
    <source>
        <strain evidence="1 2">ZMN-3</strain>
    </source>
</reference>
<accession>A0A2R4CAQ7</accession>